<name>M1JIU3_ENCCN</name>
<reference evidence="2" key="1">
    <citation type="journal article" date="2013" name="Eukaryot. Cell">
        <title>Extremely Reduced Levels of Heterozygosity in the Vertebrate Pathogen Encephalitozoon cuniculi.</title>
        <authorList>
            <person name="Selman M."/>
            <person name="Sak B."/>
            <person name="Kvac M."/>
            <person name="Farinelli L."/>
            <person name="Weiss L.M."/>
            <person name="Corradi N."/>
        </authorList>
    </citation>
    <scope>NUCLEOTIDE SEQUENCE</scope>
</reference>
<sequence length="183" mass="21301">MRSVDFEMKLMERYGDGVIPREDIEGILREAVESNVLERDEVGEWERNDEYTVARLLQLVRKWRTDFLKDSFSINDISCRDEDRGSDRRLFPDGSKGPEKECCSSIGGDDSFMTTDEAFLSSLRDKTRIITSRGNSNGKKIVRSVLKAWGEYERLPSAQKSWRWYLLVPLLIPAYFLYVPKPF</sequence>
<protein>
    <submittedName>
        <fullName evidence="2">Uncharacterized protein</fullName>
    </submittedName>
</protein>
<dbReference type="VEuPathDB" id="MicrosporidiaDB:M970_041000"/>
<organism evidence="2">
    <name type="scientific">Encephalitozoon cuniculi</name>
    <name type="common">Microsporidian parasite</name>
    <dbReference type="NCBI Taxonomy" id="6035"/>
    <lineage>
        <taxon>Eukaryota</taxon>
        <taxon>Fungi</taxon>
        <taxon>Fungi incertae sedis</taxon>
        <taxon>Microsporidia</taxon>
        <taxon>Unikaryonidae</taxon>
        <taxon>Encephalitozoon</taxon>
    </lineage>
</organism>
<accession>M1JIU3</accession>
<dbReference type="AlphaFoldDB" id="M1JIU3"/>
<dbReference type="VEuPathDB" id="MicrosporidiaDB:ECU04_1050"/>
<evidence type="ECO:0000256" key="1">
    <source>
        <dbReference type="SAM" id="Phobius"/>
    </source>
</evidence>
<dbReference type="VEuPathDB" id="MicrosporidiaDB:AEWQ_041000"/>
<dbReference type="EMBL" id="KC513606">
    <property type="protein sequence ID" value="AGE95314.1"/>
    <property type="molecule type" value="Genomic_DNA"/>
</dbReference>
<feature type="transmembrane region" description="Helical" evidence="1">
    <location>
        <begin position="162"/>
        <end position="179"/>
    </location>
</feature>
<gene>
    <name evidence="2" type="ORF">ECU04_1050</name>
</gene>
<keyword evidence="1" id="KW-0812">Transmembrane</keyword>
<dbReference type="VEuPathDB" id="MicrosporidiaDB:AEWR_041000"/>
<keyword evidence="1" id="KW-1133">Transmembrane helix</keyword>
<dbReference type="VEuPathDB" id="MicrosporidiaDB:AEWD_041010"/>
<keyword evidence="1" id="KW-0472">Membrane</keyword>
<proteinExistence type="predicted"/>
<evidence type="ECO:0000313" key="2">
    <source>
        <dbReference type="EMBL" id="AGE95314.1"/>
    </source>
</evidence>